<sequence>MNRFRKHFTLIELLVVIAIIAILAAMLLPALSAARERARAARCTAQLKDIGLAIHMYFDLSGGEYFYSANASSSNSDTGDKNGQFYWSNKLVQLGLMENPRVLFCPSFPLEDAPSLGYPDTAFSYGAPYITVTSATPYPAFDLRQSALKADPTRTFMVGDGYSKGAKKPAVKMIPNYNATSENYSRPALVHGGRCNMLMVDGHIESSGKSDLGRLYSVSMYNGSNLRVAIAYDPAADAYVSITAVD</sequence>
<dbReference type="InterPro" id="IPR012902">
    <property type="entry name" value="N_methyl_site"/>
</dbReference>
<feature type="domain" description="DUF1559" evidence="1">
    <location>
        <begin position="33"/>
        <end position="57"/>
    </location>
</feature>
<dbReference type="Pfam" id="PF07596">
    <property type="entry name" value="SBP_bac_10"/>
    <property type="match status" value="1"/>
</dbReference>
<dbReference type="PANTHER" id="PTHR30093">
    <property type="entry name" value="GENERAL SECRETION PATHWAY PROTEIN G"/>
    <property type="match status" value="1"/>
</dbReference>
<dbReference type="NCBIfam" id="TIGR02532">
    <property type="entry name" value="IV_pilin_GFxxxE"/>
    <property type="match status" value="1"/>
</dbReference>
<evidence type="ECO:0000313" key="2">
    <source>
        <dbReference type="EMBL" id="MPN16072.1"/>
    </source>
</evidence>
<name>A0A645FR31_9ZZZZ</name>
<organism evidence="2">
    <name type="scientific">bioreactor metagenome</name>
    <dbReference type="NCBI Taxonomy" id="1076179"/>
    <lineage>
        <taxon>unclassified sequences</taxon>
        <taxon>metagenomes</taxon>
        <taxon>ecological metagenomes</taxon>
    </lineage>
</organism>
<dbReference type="PANTHER" id="PTHR30093:SF2">
    <property type="entry name" value="TYPE II SECRETION SYSTEM PROTEIN H"/>
    <property type="match status" value="1"/>
</dbReference>
<dbReference type="SUPFAM" id="SSF54523">
    <property type="entry name" value="Pili subunits"/>
    <property type="match status" value="1"/>
</dbReference>
<dbReference type="AlphaFoldDB" id="A0A645FR31"/>
<dbReference type="InterPro" id="IPR011453">
    <property type="entry name" value="DUF1559"/>
</dbReference>
<proteinExistence type="predicted"/>
<accession>A0A645FR31</accession>
<evidence type="ECO:0000259" key="1">
    <source>
        <dbReference type="Pfam" id="PF07596"/>
    </source>
</evidence>
<dbReference type="Gene3D" id="3.30.700.10">
    <property type="entry name" value="Glycoprotein, Type 4 Pilin"/>
    <property type="match status" value="1"/>
</dbReference>
<reference evidence="2" key="1">
    <citation type="submission" date="2019-08" db="EMBL/GenBank/DDBJ databases">
        <authorList>
            <person name="Kucharzyk K."/>
            <person name="Murdoch R.W."/>
            <person name="Higgins S."/>
            <person name="Loffler F."/>
        </authorList>
    </citation>
    <scope>NUCLEOTIDE SEQUENCE</scope>
</reference>
<comment type="caution">
    <text evidence="2">The sequence shown here is derived from an EMBL/GenBank/DDBJ whole genome shotgun (WGS) entry which is preliminary data.</text>
</comment>
<gene>
    <name evidence="2" type="ORF">SDC9_163410</name>
</gene>
<protein>
    <recommendedName>
        <fullName evidence="1">DUF1559 domain-containing protein</fullName>
    </recommendedName>
</protein>
<dbReference type="InterPro" id="IPR045584">
    <property type="entry name" value="Pilin-like"/>
</dbReference>
<dbReference type="EMBL" id="VSSQ01062973">
    <property type="protein sequence ID" value="MPN16072.1"/>
    <property type="molecule type" value="Genomic_DNA"/>
</dbReference>